<sequence length="129" mass="13617">MTYGEFLAQVREQASCADNEEAARVTEAVAVLLGTRLQANSARHLAAQLPDELTAPLTHTGGGAETWTGAEFLERVREATGAENADIARRQAEAVCGAVRDTVTGGELNKLISQLPSGYAPLFGHPELA</sequence>
<proteinExistence type="predicted"/>
<evidence type="ECO:0000313" key="1">
    <source>
        <dbReference type="EMBL" id="GAA2080263.1"/>
    </source>
</evidence>
<name>A0ABN2W339_9ACTN</name>
<dbReference type="InterPro" id="IPR018727">
    <property type="entry name" value="DUF2267"/>
</dbReference>
<dbReference type="EMBL" id="BAAAPE010000009">
    <property type="protein sequence ID" value="GAA2080263.1"/>
    <property type="molecule type" value="Genomic_DNA"/>
</dbReference>
<dbReference type="Gene3D" id="1.10.490.110">
    <property type="entry name" value="Uncharacterized conserved protein DUF2267"/>
    <property type="match status" value="1"/>
</dbReference>
<dbReference type="Proteomes" id="UP001500016">
    <property type="component" value="Unassembled WGS sequence"/>
</dbReference>
<evidence type="ECO:0000313" key="2">
    <source>
        <dbReference type="Proteomes" id="UP001500016"/>
    </source>
</evidence>
<comment type="caution">
    <text evidence="1">The sequence shown here is derived from an EMBL/GenBank/DDBJ whole genome shotgun (WGS) entry which is preliminary data.</text>
</comment>
<gene>
    <name evidence="1" type="ORF">GCM10009801_38460</name>
</gene>
<dbReference type="Pfam" id="PF10025">
    <property type="entry name" value="DUF2267"/>
    <property type="match status" value="1"/>
</dbReference>
<dbReference type="RefSeq" id="WP_344529718.1">
    <property type="nucleotide sequence ID" value="NZ_BAAAPE010000009.1"/>
</dbReference>
<dbReference type="InterPro" id="IPR038282">
    <property type="entry name" value="DUF2267_sf"/>
</dbReference>
<protein>
    <submittedName>
        <fullName evidence="1">DUF2267 domain-containing protein</fullName>
    </submittedName>
</protein>
<organism evidence="1 2">
    <name type="scientific">Streptomyces albiaxialis</name>
    <dbReference type="NCBI Taxonomy" id="329523"/>
    <lineage>
        <taxon>Bacteria</taxon>
        <taxon>Bacillati</taxon>
        <taxon>Actinomycetota</taxon>
        <taxon>Actinomycetes</taxon>
        <taxon>Kitasatosporales</taxon>
        <taxon>Streptomycetaceae</taxon>
        <taxon>Streptomyces</taxon>
    </lineage>
</organism>
<reference evidence="1 2" key="1">
    <citation type="journal article" date="2019" name="Int. J. Syst. Evol. Microbiol.">
        <title>The Global Catalogue of Microorganisms (GCM) 10K type strain sequencing project: providing services to taxonomists for standard genome sequencing and annotation.</title>
        <authorList>
            <consortium name="The Broad Institute Genomics Platform"/>
            <consortium name="The Broad Institute Genome Sequencing Center for Infectious Disease"/>
            <person name="Wu L."/>
            <person name="Ma J."/>
        </authorList>
    </citation>
    <scope>NUCLEOTIDE SEQUENCE [LARGE SCALE GENOMIC DNA]</scope>
    <source>
        <strain evidence="1 2">JCM 15478</strain>
    </source>
</reference>
<keyword evidence="2" id="KW-1185">Reference proteome</keyword>
<accession>A0ABN2W339</accession>